<reference evidence="1 2" key="1">
    <citation type="journal article" date="2019" name="Sci. Rep.">
        <title>Orb-weaving spider Araneus ventricosus genome elucidates the spidroin gene catalogue.</title>
        <authorList>
            <person name="Kono N."/>
            <person name="Nakamura H."/>
            <person name="Ohtoshi R."/>
            <person name="Moran D.A.P."/>
            <person name="Shinohara A."/>
            <person name="Yoshida Y."/>
            <person name="Fujiwara M."/>
            <person name="Mori M."/>
            <person name="Tomita M."/>
            <person name="Arakawa K."/>
        </authorList>
    </citation>
    <scope>NUCLEOTIDE SEQUENCE [LARGE SCALE GENOMIC DNA]</scope>
</reference>
<dbReference type="AlphaFoldDB" id="A0A4Y2RDZ9"/>
<accession>A0A4Y2RDZ9</accession>
<keyword evidence="2" id="KW-1185">Reference proteome</keyword>
<comment type="caution">
    <text evidence="1">The sequence shown here is derived from an EMBL/GenBank/DDBJ whole genome shotgun (WGS) entry which is preliminary data.</text>
</comment>
<organism evidence="1 2">
    <name type="scientific">Araneus ventricosus</name>
    <name type="common">Orbweaver spider</name>
    <name type="synonym">Epeira ventricosa</name>
    <dbReference type="NCBI Taxonomy" id="182803"/>
    <lineage>
        <taxon>Eukaryota</taxon>
        <taxon>Metazoa</taxon>
        <taxon>Ecdysozoa</taxon>
        <taxon>Arthropoda</taxon>
        <taxon>Chelicerata</taxon>
        <taxon>Arachnida</taxon>
        <taxon>Araneae</taxon>
        <taxon>Araneomorphae</taxon>
        <taxon>Entelegynae</taxon>
        <taxon>Araneoidea</taxon>
        <taxon>Araneidae</taxon>
        <taxon>Araneus</taxon>
    </lineage>
</organism>
<evidence type="ECO:0000313" key="2">
    <source>
        <dbReference type="Proteomes" id="UP000499080"/>
    </source>
</evidence>
<dbReference type="EMBL" id="BGPR01016736">
    <property type="protein sequence ID" value="GBN73992.1"/>
    <property type="molecule type" value="Genomic_DNA"/>
</dbReference>
<proteinExistence type="predicted"/>
<gene>
    <name evidence="1" type="ORF">AVEN_235690_1</name>
</gene>
<evidence type="ECO:0000313" key="1">
    <source>
        <dbReference type="EMBL" id="GBN73992.1"/>
    </source>
</evidence>
<protein>
    <submittedName>
        <fullName evidence="1">Uncharacterized protein</fullName>
    </submittedName>
</protein>
<dbReference type="Proteomes" id="UP000499080">
    <property type="component" value="Unassembled WGS sequence"/>
</dbReference>
<name>A0A4Y2RDZ9_ARAVE</name>
<sequence length="84" mass="10254">MYATPDDDCKKASRLYMKSHDCTIVIDLTDDIYYRLDRRRRDYRFNDMPLFCQWCDEFYEYRAKKLILSCGHDVHEKCAKRRAA</sequence>